<evidence type="ECO:0000313" key="3">
    <source>
        <dbReference type="Proteomes" id="UP000014974"/>
    </source>
</evidence>
<gene>
    <name evidence="2" type="ORF">ADICYQ_1999</name>
</gene>
<sequence>MSRFKNWQKDKGYLIVANLVYLQSKYFIFCLLGIKYL</sequence>
<feature type="transmembrane region" description="Helical" evidence="1">
    <location>
        <begin position="12"/>
        <end position="34"/>
    </location>
</feature>
<proteinExistence type="predicted"/>
<dbReference type="AlphaFoldDB" id="S7WQH1"/>
<protein>
    <submittedName>
        <fullName evidence="2">Uncharacterized protein</fullName>
    </submittedName>
</protein>
<evidence type="ECO:0000256" key="1">
    <source>
        <dbReference type="SAM" id="Phobius"/>
    </source>
</evidence>
<accession>S7WQH1</accession>
<dbReference type="EMBL" id="ATNM01000087">
    <property type="protein sequence ID" value="EPR68999.1"/>
    <property type="molecule type" value="Genomic_DNA"/>
</dbReference>
<dbReference type="Proteomes" id="UP000014974">
    <property type="component" value="Unassembled WGS sequence"/>
</dbReference>
<keyword evidence="1" id="KW-0812">Transmembrane</keyword>
<reference evidence="2 3" key="1">
    <citation type="journal article" date="2013" name="Genome Announc.">
        <title>Draft Genome Sequence of Cyclobacterium qasimii Strain M12-11BT, Isolated from Arctic Marine Sediment.</title>
        <authorList>
            <person name="Shivaji S."/>
            <person name="Ara S."/>
            <person name="Singh A."/>
            <person name="Kumar Pinnaka A."/>
        </authorList>
    </citation>
    <scope>NUCLEOTIDE SEQUENCE [LARGE SCALE GENOMIC DNA]</scope>
    <source>
        <strain evidence="2 3">M12-11B</strain>
    </source>
</reference>
<name>S7WQH1_9BACT</name>
<dbReference type="STRING" id="641524.ADICYQ_1999"/>
<organism evidence="2 3">
    <name type="scientific">Cyclobacterium qasimii M12-11B</name>
    <dbReference type="NCBI Taxonomy" id="641524"/>
    <lineage>
        <taxon>Bacteria</taxon>
        <taxon>Pseudomonadati</taxon>
        <taxon>Bacteroidota</taxon>
        <taxon>Cytophagia</taxon>
        <taxon>Cytophagales</taxon>
        <taxon>Cyclobacteriaceae</taxon>
        <taxon>Cyclobacterium</taxon>
    </lineage>
</organism>
<keyword evidence="1" id="KW-0472">Membrane</keyword>
<keyword evidence="1" id="KW-1133">Transmembrane helix</keyword>
<evidence type="ECO:0000313" key="2">
    <source>
        <dbReference type="EMBL" id="EPR68999.1"/>
    </source>
</evidence>
<comment type="caution">
    <text evidence="2">The sequence shown here is derived from an EMBL/GenBank/DDBJ whole genome shotgun (WGS) entry which is preliminary data.</text>
</comment>